<dbReference type="InterPro" id="IPR000843">
    <property type="entry name" value="HTH_LacI"/>
</dbReference>
<dbReference type="KEGG" id="cfk:CFRA_10050"/>
<feature type="domain" description="HTH lacI-type" evidence="5">
    <location>
        <begin position="5"/>
        <end position="59"/>
    </location>
</feature>
<dbReference type="CDD" id="cd06267">
    <property type="entry name" value="PBP1_LacI_sugar_binding-like"/>
    <property type="match status" value="1"/>
</dbReference>
<dbReference type="STRING" id="1437875.CFRA_10050"/>
<evidence type="ECO:0000313" key="7">
    <source>
        <dbReference type="Proteomes" id="UP000185434"/>
    </source>
</evidence>
<evidence type="ECO:0000256" key="3">
    <source>
        <dbReference type="ARBA" id="ARBA00023125"/>
    </source>
</evidence>
<keyword evidence="1" id="KW-0678">Repressor</keyword>
<dbReference type="PANTHER" id="PTHR30146:SF148">
    <property type="entry name" value="HTH-TYPE TRANSCRIPTIONAL REPRESSOR PURR-RELATED"/>
    <property type="match status" value="1"/>
</dbReference>
<dbReference type="SUPFAM" id="SSF47413">
    <property type="entry name" value="lambda repressor-like DNA-binding domains"/>
    <property type="match status" value="1"/>
</dbReference>
<evidence type="ECO:0000259" key="5">
    <source>
        <dbReference type="PROSITE" id="PS50932"/>
    </source>
</evidence>
<dbReference type="Proteomes" id="UP000185434">
    <property type="component" value="Chromosome"/>
</dbReference>
<dbReference type="PROSITE" id="PS50932">
    <property type="entry name" value="HTH_LACI_2"/>
    <property type="match status" value="1"/>
</dbReference>
<dbReference type="Pfam" id="PF00356">
    <property type="entry name" value="LacI"/>
    <property type="match status" value="1"/>
</dbReference>
<dbReference type="AlphaFoldDB" id="A0A1L7CUN7"/>
<name>A0A1L7CUN7_9CORY</name>
<keyword evidence="7" id="KW-1185">Reference proteome</keyword>
<dbReference type="RefSeq" id="WP_075664512.1">
    <property type="nucleotide sequence ID" value="NZ_CP009247.1"/>
</dbReference>
<dbReference type="InterPro" id="IPR010982">
    <property type="entry name" value="Lambda_DNA-bd_dom_sf"/>
</dbReference>
<evidence type="ECO:0000256" key="2">
    <source>
        <dbReference type="ARBA" id="ARBA00023015"/>
    </source>
</evidence>
<dbReference type="Gene3D" id="1.10.260.40">
    <property type="entry name" value="lambda repressor-like DNA-binding domains"/>
    <property type="match status" value="1"/>
</dbReference>
<dbReference type="CDD" id="cd01392">
    <property type="entry name" value="HTH_LacI"/>
    <property type="match status" value="1"/>
</dbReference>
<dbReference type="SMART" id="SM00354">
    <property type="entry name" value="HTH_LACI"/>
    <property type="match status" value="1"/>
</dbReference>
<dbReference type="InterPro" id="IPR028082">
    <property type="entry name" value="Peripla_BP_I"/>
</dbReference>
<organism evidence="6 7">
    <name type="scientific">Corynebacterium frankenforstense DSM 45800</name>
    <dbReference type="NCBI Taxonomy" id="1437875"/>
    <lineage>
        <taxon>Bacteria</taxon>
        <taxon>Bacillati</taxon>
        <taxon>Actinomycetota</taxon>
        <taxon>Actinomycetes</taxon>
        <taxon>Mycobacteriales</taxon>
        <taxon>Corynebacteriaceae</taxon>
        <taxon>Corynebacterium</taxon>
    </lineage>
</organism>
<dbReference type="PANTHER" id="PTHR30146">
    <property type="entry name" value="LACI-RELATED TRANSCRIPTIONAL REPRESSOR"/>
    <property type="match status" value="1"/>
</dbReference>
<reference evidence="6 7" key="1">
    <citation type="submission" date="2014-08" db="EMBL/GenBank/DDBJ databases">
        <title>Complete genome sequence of Corynebacterium frankenforstense ST18(T) (=DSM 45800(T)), isolated from raw cow milk.</title>
        <authorList>
            <person name="Ruckert C."/>
            <person name="Albersmeier A."/>
            <person name="Winkler A."/>
            <person name="Lipski A."/>
            <person name="Kalinowski J."/>
        </authorList>
    </citation>
    <scope>NUCLEOTIDE SEQUENCE [LARGE SCALE GENOMIC DNA]</scope>
    <source>
        <strain evidence="6 7">ST18</strain>
    </source>
</reference>
<keyword evidence="2" id="KW-0805">Transcription regulation</keyword>
<dbReference type="EMBL" id="CP009247">
    <property type="protein sequence ID" value="APT89518.1"/>
    <property type="molecule type" value="Genomic_DNA"/>
</dbReference>
<evidence type="ECO:0000256" key="1">
    <source>
        <dbReference type="ARBA" id="ARBA00022491"/>
    </source>
</evidence>
<evidence type="ECO:0000256" key="4">
    <source>
        <dbReference type="ARBA" id="ARBA00023163"/>
    </source>
</evidence>
<keyword evidence="3" id="KW-0238">DNA-binding</keyword>
<dbReference type="Gene3D" id="3.40.50.2300">
    <property type="match status" value="2"/>
</dbReference>
<dbReference type="GO" id="GO:0000976">
    <property type="term" value="F:transcription cis-regulatory region binding"/>
    <property type="evidence" value="ECO:0007669"/>
    <property type="project" value="TreeGrafter"/>
</dbReference>
<dbReference type="Pfam" id="PF13377">
    <property type="entry name" value="Peripla_BP_3"/>
    <property type="match status" value="1"/>
</dbReference>
<gene>
    <name evidence="6" type="ORF">CFRA_10050</name>
</gene>
<evidence type="ECO:0000313" key="6">
    <source>
        <dbReference type="EMBL" id="APT89518.1"/>
    </source>
</evidence>
<dbReference type="GO" id="GO:0003700">
    <property type="term" value="F:DNA-binding transcription factor activity"/>
    <property type="evidence" value="ECO:0007669"/>
    <property type="project" value="TreeGrafter"/>
</dbReference>
<accession>A0A1L7CUN7</accession>
<sequence>MSSKPSLKAVAELAGVGYGTASRALTGNGYVSPQTREKVLAAAHELDYRPNILAKALREDRTNLVGVILPDLLNEFYSDATQVIHEELTAAGYQMIVAAAADAAEQDAVVDSMIQHRVAGVIQVPVPGARATDEAPLVQLNRSDLGTDVAAVVCDERDGFARLGRLALRPGERAVVLLGQAGLSTTRARLAGLERAAEEVGAELEVRHGVYTATSGYDLTAEVLKDPASAPGTLIAASPRLMAGAVRCLCDRGLQVPEDMRLAGFDDPEWYRFFGPGITAFVPPHREMGKAAVKMLLGLMRGESGGVVRLDGEVVERGSLG</sequence>
<protein>
    <recommendedName>
        <fullName evidence="5">HTH lacI-type domain-containing protein</fullName>
    </recommendedName>
</protein>
<proteinExistence type="predicted"/>
<dbReference type="InterPro" id="IPR046335">
    <property type="entry name" value="LacI/GalR-like_sensor"/>
</dbReference>
<keyword evidence="4" id="KW-0804">Transcription</keyword>
<dbReference type="SUPFAM" id="SSF53822">
    <property type="entry name" value="Periplasmic binding protein-like I"/>
    <property type="match status" value="1"/>
</dbReference>
<dbReference type="OrthoDB" id="59108at2"/>